<reference evidence="2" key="2">
    <citation type="submission" date="2022-01" db="EMBL/GenBank/DDBJ databases">
        <authorList>
            <person name="Yamashiro T."/>
            <person name="Shiraishi A."/>
            <person name="Satake H."/>
            <person name="Nakayama K."/>
        </authorList>
    </citation>
    <scope>NUCLEOTIDE SEQUENCE</scope>
</reference>
<proteinExistence type="predicted"/>
<feature type="compositionally biased region" description="Basic and acidic residues" evidence="1">
    <location>
        <begin position="14"/>
        <end position="40"/>
    </location>
</feature>
<name>A0ABQ5C6V0_9ASTR</name>
<evidence type="ECO:0000313" key="3">
    <source>
        <dbReference type="Proteomes" id="UP001151760"/>
    </source>
</evidence>
<accession>A0ABQ5C6V0</accession>
<dbReference type="EMBL" id="BQNB010013960">
    <property type="protein sequence ID" value="GJT22343.1"/>
    <property type="molecule type" value="Genomic_DNA"/>
</dbReference>
<protein>
    <submittedName>
        <fullName evidence="2">Uncharacterized protein</fullName>
    </submittedName>
</protein>
<reference evidence="2" key="1">
    <citation type="journal article" date="2022" name="Int. J. Mol. Sci.">
        <title>Draft Genome of Tanacetum Coccineum: Genomic Comparison of Closely Related Tanacetum-Family Plants.</title>
        <authorList>
            <person name="Yamashiro T."/>
            <person name="Shiraishi A."/>
            <person name="Nakayama K."/>
            <person name="Satake H."/>
        </authorList>
    </citation>
    <scope>NUCLEOTIDE SEQUENCE</scope>
</reference>
<dbReference type="Proteomes" id="UP001151760">
    <property type="component" value="Unassembled WGS sequence"/>
</dbReference>
<evidence type="ECO:0000256" key="1">
    <source>
        <dbReference type="SAM" id="MobiDB-lite"/>
    </source>
</evidence>
<evidence type="ECO:0000313" key="2">
    <source>
        <dbReference type="EMBL" id="GJT22343.1"/>
    </source>
</evidence>
<sequence>MLGENVTLIVTEEPPSHTERETDDMETKEIKNKVKKEKEPERPTRAIPILIVKSLMMPNPKLEMMSSPSTIKLTDTTFEIQIPQPTSPKLVHALKEVHPDSDALILVLYEINGKFFQLTETEVITVVQEEAKKIRLDPKIIISAKAGEKNNDKRNFDVHNPFKFTDFRITELDGLGPIIEKKKNSIVKALMQPLSKRYKRLKKIPKEHGIQYALPAPILEQAPSQSSGRKRKHIDGINDQDPIECQILPEAKEVDC</sequence>
<gene>
    <name evidence="2" type="ORF">Tco_0892280</name>
</gene>
<keyword evidence="3" id="KW-1185">Reference proteome</keyword>
<feature type="region of interest" description="Disordered" evidence="1">
    <location>
        <begin position="1"/>
        <end position="40"/>
    </location>
</feature>
<organism evidence="2 3">
    <name type="scientific">Tanacetum coccineum</name>
    <dbReference type="NCBI Taxonomy" id="301880"/>
    <lineage>
        <taxon>Eukaryota</taxon>
        <taxon>Viridiplantae</taxon>
        <taxon>Streptophyta</taxon>
        <taxon>Embryophyta</taxon>
        <taxon>Tracheophyta</taxon>
        <taxon>Spermatophyta</taxon>
        <taxon>Magnoliopsida</taxon>
        <taxon>eudicotyledons</taxon>
        <taxon>Gunneridae</taxon>
        <taxon>Pentapetalae</taxon>
        <taxon>asterids</taxon>
        <taxon>campanulids</taxon>
        <taxon>Asterales</taxon>
        <taxon>Asteraceae</taxon>
        <taxon>Asteroideae</taxon>
        <taxon>Anthemideae</taxon>
        <taxon>Anthemidinae</taxon>
        <taxon>Tanacetum</taxon>
    </lineage>
</organism>
<comment type="caution">
    <text evidence="2">The sequence shown here is derived from an EMBL/GenBank/DDBJ whole genome shotgun (WGS) entry which is preliminary data.</text>
</comment>